<organism evidence="2 3">
    <name type="scientific">Niastella vici</name>
    <dbReference type="NCBI Taxonomy" id="1703345"/>
    <lineage>
        <taxon>Bacteria</taxon>
        <taxon>Pseudomonadati</taxon>
        <taxon>Bacteroidota</taxon>
        <taxon>Chitinophagia</taxon>
        <taxon>Chitinophagales</taxon>
        <taxon>Chitinophagaceae</taxon>
        <taxon>Niastella</taxon>
    </lineage>
</organism>
<dbReference type="RefSeq" id="WP_081153702.1">
    <property type="nucleotide sequence ID" value="NZ_LVYD01000068.1"/>
</dbReference>
<name>A0A1V9FNS8_9BACT</name>
<sequence length="224" mass="25391">MKLVPIILLHFIFISQCCVAQPVSWFAGAGVGMTQLHSNRFSGNQLNHSGKMAIVMGGVDLHLQENLRSRIRATLSIYKALFRTSQITDFYGQGILDTYTIHMNSITPEISFLYNIVNKKLKIYMGAGIDLNFCWSDGRIYRSENLTTGQIYRFREPPVELISEWPSYNVKAGIMLGHWELGATGYIRGIVASGNYEILNGDLYFIWLGFHFSKKALIKPTLQK</sequence>
<keyword evidence="3" id="KW-1185">Reference proteome</keyword>
<dbReference type="EMBL" id="LVYD01000068">
    <property type="protein sequence ID" value="OQP59988.1"/>
    <property type="molecule type" value="Genomic_DNA"/>
</dbReference>
<accession>A0A1V9FNS8</accession>
<gene>
    <name evidence="2" type="ORF">A3860_35025</name>
</gene>
<keyword evidence="1" id="KW-0732">Signal</keyword>
<proteinExistence type="predicted"/>
<reference evidence="2 3" key="1">
    <citation type="submission" date="2016-03" db="EMBL/GenBank/DDBJ databases">
        <title>Niastella vici sp. nov., isolated from farmland soil.</title>
        <authorList>
            <person name="Chen L."/>
            <person name="Wang D."/>
            <person name="Yang S."/>
            <person name="Wang G."/>
        </authorList>
    </citation>
    <scope>NUCLEOTIDE SEQUENCE [LARGE SCALE GENOMIC DNA]</scope>
    <source>
        <strain evidence="2 3">DJ57</strain>
    </source>
</reference>
<comment type="caution">
    <text evidence="2">The sequence shown here is derived from an EMBL/GenBank/DDBJ whole genome shotgun (WGS) entry which is preliminary data.</text>
</comment>
<evidence type="ECO:0000313" key="2">
    <source>
        <dbReference type="EMBL" id="OQP59988.1"/>
    </source>
</evidence>
<evidence type="ECO:0008006" key="4">
    <source>
        <dbReference type="Google" id="ProtNLM"/>
    </source>
</evidence>
<feature type="chain" id="PRO_5012777074" description="Outer membrane protein beta-barrel domain-containing protein" evidence="1">
    <location>
        <begin position="21"/>
        <end position="224"/>
    </location>
</feature>
<evidence type="ECO:0000256" key="1">
    <source>
        <dbReference type="SAM" id="SignalP"/>
    </source>
</evidence>
<dbReference type="AlphaFoldDB" id="A0A1V9FNS8"/>
<dbReference type="Proteomes" id="UP000192796">
    <property type="component" value="Unassembled WGS sequence"/>
</dbReference>
<dbReference type="STRING" id="1703345.A3860_35025"/>
<protein>
    <recommendedName>
        <fullName evidence="4">Outer membrane protein beta-barrel domain-containing protein</fullName>
    </recommendedName>
</protein>
<evidence type="ECO:0000313" key="3">
    <source>
        <dbReference type="Proteomes" id="UP000192796"/>
    </source>
</evidence>
<feature type="signal peptide" evidence="1">
    <location>
        <begin position="1"/>
        <end position="20"/>
    </location>
</feature>